<dbReference type="SUPFAM" id="SSF142984">
    <property type="entry name" value="Nqo1 middle domain-like"/>
    <property type="match status" value="1"/>
</dbReference>
<evidence type="ECO:0000256" key="5">
    <source>
        <dbReference type="ARBA" id="ARBA00022982"/>
    </source>
</evidence>
<dbReference type="InterPro" id="IPR010208">
    <property type="entry name" value="Ion_transpt_RnfC/RsxC"/>
</dbReference>
<dbReference type="PANTHER" id="PTHR43034">
    <property type="entry name" value="ION-TRANSLOCATING OXIDOREDUCTASE COMPLEX SUBUNIT C"/>
    <property type="match status" value="1"/>
</dbReference>
<dbReference type="SUPFAM" id="SSF142019">
    <property type="entry name" value="Nqo1 FMN-binding domain-like"/>
    <property type="match status" value="1"/>
</dbReference>
<organism evidence="9 10">
    <name type="scientific">Dehalobacterium formicoaceticum</name>
    <dbReference type="NCBI Taxonomy" id="51515"/>
    <lineage>
        <taxon>Bacteria</taxon>
        <taxon>Bacillati</taxon>
        <taxon>Bacillota</taxon>
        <taxon>Clostridia</taxon>
        <taxon>Eubacteriales</taxon>
        <taxon>Peptococcaceae</taxon>
        <taxon>Dehalobacterium</taxon>
    </lineage>
</organism>
<dbReference type="InterPro" id="IPR026902">
    <property type="entry name" value="RnfC_N"/>
</dbReference>
<keyword evidence="2" id="KW-0004">4Fe-4S</keyword>
<accession>A0ABT1Y211</accession>
<gene>
    <name evidence="9" type="ORF">NVS47_05115</name>
</gene>
<keyword evidence="4" id="KW-0677">Repeat</keyword>
<dbReference type="Proteomes" id="UP001524944">
    <property type="component" value="Unassembled WGS sequence"/>
</dbReference>
<dbReference type="Pfam" id="PF01512">
    <property type="entry name" value="Complex1_51K"/>
    <property type="match status" value="1"/>
</dbReference>
<evidence type="ECO:0000256" key="7">
    <source>
        <dbReference type="ARBA" id="ARBA00023014"/>
    </source>
</evidence>
<dbReference type="PIRSF" id="PIRSF036408">
    <property type="entry name" value="PduS_prd"/>
    <property type="match status" value="1"/>
</dbReference>
<dbReference type="RefSeq" id="WP_089612438.1">
    <property type="nucleotide sequence ID" value="NZ_CP022121.1"/>
</dbReference>
<keyword evidence="6" id="KW-0408">Iron</keyword>
<dbReference type="PROSITE" id="PS51379">
    <property type="entry name" value="4FE4S_FER_2"/>
    <property type="match status" value="1"/>
</dbReference>
<comment type="caution">
    <text evidence="9">The sequence shown here is derived from an EMBL/GenBank/DDBJ whole genome shotgun (WGS) entry which is preliminary data.</text>
</comment>
<dbReference type="InterPro" id="IPR011538">
    <property type="entry name" value="Nuo51_FMN-bd"/>
</dbReference>
<dbReference type="Gene3D" id="1.10.1060.10">
    <property type="entry name" value="Alpha-helical ferredoxin"/>
    <property type="match status" value="1"/>
</dbReference>
<dbReference type="InterPro" id="IPR017896">
    <property type="entry name" value="4Fe4S_Fe-S-bd"/>
</dbReference>
<sequence length="446" mass="47762">MREEIIKKIKDGGVVGAGGAGFPTYVKVNAGAEHVIVNGAECEPLLRVDQQLMAEQAEKMVRGLEAVMQAVGASLGTIALKSKYHEAIEALEKAIAGKPLKLFILGDFYPAGDEHVTVYEVTKKIIPEGGIPLKVGCVVDNVETLINVADALDDVPVTDTYLTVTGEVPNPITLKLPIGMTIAEALALAGQRNLEDKLVVEGGPMMGKVLEDFDQPITKTTKGLILLAADHPMMKVRSMSLATIIKHAKAACIQCRRCTDLCPRHMLGHKLSPHRIMRGLNYMDGELGVMKMALSCTECGACEYACNIMHLSPRRINAMIKMELGKNGIKADPHNREEEVTPTREYMKIPVKRLVASLGLMPYNVAAPLTEVDYAPQKVTIPLKQHLGAPAQPLVTVGQRVDRGALIGGIPEGAMGANVHASISGVVREVSANIVIEADGDGGGRP</sequence>
<evidence type="ECO:0000313" key="9">
    <source>
        <dbReference type="EMBL" id="MCR6544903.1"/>
    </source>
</evidence>
<dbReference type="InterPro" id="IPR009051">
    <property type="entry name" value="Helical_ferredxn"/>
</dbReference>
<dbReference type="InterPro" id="IPR017054">
    <property type="entry name" value="PduS"/>
</dbReference>
<feature type="domain" description="4Fe-4S ferredoxin-type" evidence="8">
    <location>
        <begin position="243"/>
        <end position="274"/>
    </location>
</feature>
<dbReference type="Pfam" id="PF10531">
    <property type="entry name" value="SLBB"/>
    <property type="match status" value="1"/>
</dbReference>
<reference evidence="9 10" key="1">
    <citation type="submission" date="2022-08" db="EMBL/GenBank/DDBJ databases">
        <title>Proteogenomics of the novel Dehalobacterium formicoaceticum strain EZ94 highlights a key role of methyltransferases during anaerobic dichloromethane degradation.</title>
        <authorList>
            <person name="Wasmund K."/>
        </authorList>
    </citation>
    <scope>NUCLEOTIDE SEQUENCE [LARGE SCALE GENOMIC DNA]</scope>
    <source>
        <strain evidence="9 10">EZ94</strain>
    </source>
</reference>
<keyword evidence="10" id="KW-1185">Reference proteome</keyword>
<dbReference type="InterPro" id="IPR037225">
    <property type="entry name" value="Nuo51_FMN-bd_sf"/>
</dbReference>
<evidence type="ECO:0000256" key="1">
    <source>
        <dbReference type="ARBA" id="ARBA00022448"/>
    </source>
</evidence>
<keyword evidence="1" id="KW-0813">Transport</keyword>
<evidence type="ECO:0000256" key="2">
    <source>
        <dbReference type="ARBA" id="ARBA00022485"/>
    </source>
</evidence>
<evidence type="ECO:0000256" key="6">
    <source>
        <dbReference type="ARBA" id="ARBA00023004"/>
    </source>
</evidence>
<evidence type="ECO:0000256" key="3">
    <source>
        <dbReference type="ARBA" id="ARBA00022723"/>
    </source>
</evidence>
<evidence type="ECO:0000313" key="10">
    <source>
        <dbReference type="Proteomes" id="UP001524944"/>
    </source>
</evidence>
<proteinExistence type="predicted"/>
<protein>
    <submittedName>
        <fullName evidence="9">4Fe-4S dicluster domain-containing protein</fullName>
    </submittedName>
</protein>
<dbReference type="Pfam" id="PF13534">
    <property type="entry name" value="Fer4_17"/>
    <property type="match status" value="1"/>
</dbReference>
<evidence type="ECO:0000259" key="8">
    <source>
        <dbReference type="PROSITE" id="PS51379"/>
    </source>
</evidence>
<keyword evidence="3" id="KW-0479">Metal-binding</keyword>
<keyword evidence="7" id="KW-0411">Iron-sulfur</keyword>
<dbReference type="Gene3D" id="3.40.50.11540">
    <property type="entry name" value="NADH-ubiquinone oxidoreductase 51kDa subunit"/>
    <property type="match status" value="1"/>
</dbReference>
<dbReference type="EMBL" id="JANPWE010000002">
    <property type="protein sequence ID" value="MCR6544903.1"/>
    <property type="molecule type" value="Genomic_DNA"/>
</dbReference>
<dbReference type="Pfam" id="PF13375">
    <property type="entry name" value="RnfC_N"/>
    <property type="match status" value="1"/>
</dbReference>
<dbReference type="InterPro" id="IPR019554">
    <property type="entry name" value="Soluble_ligand-bd"/>
</dbReference>
<keyword evidence="5" id="KW-0249">Electron transport</keyword>
<dbReference type="SUPFAM" id="SSF46548">
    <property type="entry name" value="alpha-helical ferredoxin"/>
    <property type="match status" value="1"/>
</dbReference>
<name>A0ABT1Y211_9FIRM</name>
<dbReference type="PANTHER" id="PTHR43034:SF2">
    <property type="entry name" value="ION-TRANSLOCATING OXIDOREDUCTASE COMPLEX SUBUNIT C"/>
    <property type="match status" value="1"/>
</dbReference>
<evidence type="ECO:0000256" key="4">
    <source>
        <dbReference type="ARBA" id="ARBA00022737"/>
    </source>
</evidence>